<evidence type="ECO:0000313" key="2">
    <source>
        <dbReference type="Proteomes" id="UP001590951"/>
    </source>
</evidence>
<keyword evidence="2" id="KW-1185">Reference proteome</keyword>
<dbReference type="Proteomes" id="UP001590951">
    <property type="component" value="Unassembled WGS sequence"/>
</dbReference>
<comment type="caution">
    <text evidence="1">The sequence shown here is derived from an EMBL/GenBank/DDBJ whole genome shotgun (WGS) entry which is preliminary data.</text>
</comment>
<gene>
    <name evidence="1" type="ORF">ABVK25_011860</name>
</gene>
<accession>A0ABR4ALU6</accession>
<name>A0ABR4ALU6_9LECA</name>
<evidence type="ECO:0000313" key="1">
    <source>
        <dbReference type="EMBL" id="KAL2046465.1"/>
    </source>
</evidence>
<proteinExistence type="predicted"/>
<organism evidence="1 2">
    <name type="scientific">Lepraria finkii</name>
    <dbReference type="NCBI Taxonomy" id="1340010"/>
    <lineage>
        <taxon>Eukaryota</taxon>
        <taxon>Fungi</taxon>
        <taxon>Dikarya</taxon>
        <taxon>Ascomycota</taxon>
        <taxon>Pezizomycotina</taxon>
        <taxon>Lecanoromycetes</taxon>
        <taxon>OSLEUM clade</taxon>
        <taxon>Lecanoromycetidae</taxon>
        <taxon>Lecanorales</taxon>
        <taxon>Lecanorineae</taxon>
        <taxon>Stereocaulaceae</taxon>
        <taxon>Lepraria</taxon>
    </lineage>
</organism>
<dbReference type="EMBL" id="JBHFEH010000122">
    <property type="protein sequence ID" value="KAL2046465.1"/>
    <property type="molecule type" value="Genomic_DNA"/>
</dbReference>
<protein>
    <submittedName>
        <fullName evidence="1">Uncharacterized protein</fullName>
    </submittedName>
</protein>
<sequence>MRLYEYMAYDFQWLTATMQHLWALTEGSSNPNCVFATILELFPVSTHAPSGAEPSGYCRNSFLSIKDVLNGALADEMPSRTEGTSSSHDCSTVLRDRVEAVQENASNMDGCLPFPCPL</sequence>
<reference evidence="1 2" key="1">
    <citation type="submission" date="2024-09" db="EMBL/GenBank/DDBJ databases">
        <title>Rethinking Asexuality: The Enigmatic Case of Functional Sexual Genes in Lepraria (Stereocaulaceae).</title>
        <authorList>
            <person name="Doellman M."/>
            <person name="Sun Y."/>
            <person name="Barcenas-Pena A."/>
            <person name="Lumbsch H.T."/>
            <person name="Grewe F."/>
        </authorList>
    </citation>
    <scope>NUCLEOTIDE SEQUENCE [LARGE SCALE GENOMIC DNA]</scope>
    <source>
        <strain evidence="1 2">Grewe 0041</strain>
    </source>
</reference>